<dbReference type="PROSITE" id="PS51482">
    <property type="entry name" value="DEGV"/>
    <property type="match status" value="1"/>
</dbReference>
<dbReference type="OrthoDB" id="9780216at2"/>
<dbReference type="Gene3D" id="3.40.50.10170">
    <property type="match status" value="1"/>
</dbReference>
<sequence length="289" mass="31650">MKKIAVVTDSNSGITQAQGKELGVFVLPMPFTINGKEYFEDINLTQEEFYQMLEDGADIATSQPSVGSVLDLWDGILEDYDEIVHIPMSSGLSGSCETAMGLALDYDGRVQVVNNQRISVTQRQSVLDALEFIKQGKSATEIKQILEETRFESSIYVMVDTLKYLKKGGRITAAAAALGTVLNLKPVLQIQGEKLDSYAKVRGLKAAKKTMIEAIKNDLDTRFAAVREDKGLYFQVAHTANEEAANAFAEEIGELFPGYDIYVDRLSLSVACHIGPGSLAFACTKKITE</sequence>
<dbReference type="InterPro" id="IPR043168">
    <property type="entry name" value="DegV_C"/>
</dbReference>
<reference evidence="2 3" key="1">
    <citation type="submission" date="2015-11" db="EMBL/GenBank/DDBJ databases">
        <title>Butyribacter intestini gen. nov., sp. nov., a butyric acid-producing bacterium of the family Lachnospiraceae isolated from the human faeces.</title>
        <authorList>
            <person name="Zou Y."/>
            <person name="Xue W."/>
            <person name="Luo G."/>
            <person name="Lv M."/>
        </authorList>
    </citation>
    <scope>NUCLEOTIDE SEQUENCE [LARGE SCALE GENOMIC DNA]</scope>
    <source>
        <strain evidence="2 3">ACET-33324</strain>
    </source>
</reference>
<comment type="caution">
    <text evidence="2">The sequence shown here is derived from an EMBL/GenBank/DDBJ whole genome shotgun (WGS) entry which is preliminary data.</text>
</comment>
<keyword evidence="2" id="KW-0418">Kinase</keyword>
<proteinExistence type="predicted"/>
<evidence type="ECO:0000313" key="3">
    <source>
        <dbReference type="Proteomes" id="UP000054874"/>
    </source>
</evidence>
<dbReference type="SUPFAM" id="SSF82549">
    <property type="entry name" value="DAK1/DegV-like"/>
    <property type="match status" value="1"/>
</dbReference>
<dbReference type="Pfam" id="PF02645">
    <property type="entry name" value="DegV"/>
    <property type="match status" value="1"/>
</dbReference>
<dbReference type="RefSeq" id="WP_058353093.1">
    <property type="nucleotide sequence ID" value="NZ_CABMMD010000164.1"/>
</dbReference>
<dbReference type="InterPro" id="IPR003797">
    <property type="entry name" value="DegV"/>
</dbReference>
<dbReference type="GO" id="GO:0008289">
    <property type="term" value="F:lipid binding"/>
    <property type="evidence" value="ECO:0007669"/>
    <property type="project" value="UniProtKB-KW"/>
</dbReference>
<dbReference type="GO" id="GO:0016301">
    <property type="term" value="F:kinase activity"/>
    <property type="evidence" value="ECO:0007669"/>
    <property type="project" value="UniProtKB-KW"/>
</dbReference>
<organism evidence="2 3">
    <name type="scientific">Acetivibrio ethanolgignens</name>
    <dbReference type="NCBI Taxonomy" id="290052"/>
    <lineage>
        <taxon>Bacteria</taxon>
        <taxon>Bacillati</taxon>
        <taxon>Bacillota</taxon>
        <taxon>Clostridia</taxon>
        <taxon>Eubacteriales</taxon>
        <taxon>Oscillospiraceae</taxon>
        <taxon>Acetivibrio</taxon>
    </lineage>
</organism>
<dbReference type="STRING" id="290052.ASU35_02320"/>
<evidence type="ECO:0000313" key="2">
    <source>
        <dbReference type="EMBL" id="KSV58658.1"/>
    </source>
</evidence>
<protein>
    <submittedName>
        <fullName evidence="2">Dihydroxyacetone kinase</fullName>
    </submittedName>
</protein>
<dbReference type="PANTHER" id="PTHR33434:SF2">
    <property type="entry name" value="FATTY ACID-BINDING PROTEIN TM_1468"/>
    <property type="match status" value="1"/>
</dbReference>
<name>A0A0V8QDM4_9FIRM</name>
<keyword evidence="2" id="KW-0808">Transferase</keyword>
<dbReference type="EMBL" id="LNAM01000164">
    <property type="protein sequence ID" value="KSV58658.1"/>
    <property type="molecule type" value="Genomic_DNA"/>
</dbReference>
<keyword evidence="1" id="KW-0446">Lipid-binding</keyword>
<dbReference type="Proteomes" id="UP000054874">
    <property type="component" value="Unassembled WGS sequence"/>
</dbReference>
<dbReference type="AlphaFoldDB" id="A0A0V8QDM4"/>
<dbReference type="Gene3D" id="3.30.1180.10">
    <property type="match status" value="1"/>
</dbReference>
<accession>A0A0V8QDM4</accession>
<dbReference type="InterPro" id="IPR050270">
    <property type="entry name" value="DegV_domain_contain"/>
</dbReference>
<evidence type="ECO:0000256" key="1">
    <source>
        <dbReference type="ARBA" id="ARBA00023121"/>
    </source>
</evidence>
<gene>
    <name evidence="2" type="ORF">ASU35_02320</name>
</gene>
<dbReference type="PANTHER" id="PTHR33434">
    <property type="entry name" value="DEGV DOMAIN-CONTAINING PROTEIN DR_1986-RELATED"/>
    <property type="match status" value="1"/>
</dbReference>
<keyword evidence="3" id="KW-1185">Reference proteome</keyword>
<dbReference type="NCBIfam" id="TIGR00762">
    <property type="entry name" value="DegV"/>
    <property type="match status" value="1"/>
</dbReference>